<reference evidence="7 8" key="1">
    <citation type="submission" date="2024-08" db="EMBL/GenBank/DDBJ databases">
        <authorList>
            <person name="Ishaq N."/>
        </authorList>
    </citation>
    <scope>NUCLEOTIDE SEQUENCE [LARGE SCALE GENOMIC DNA]</scope>
    <source>
        <strain evidence="7 8">JCM 30400</strain>
    </source>
</reference>
<keyword evidence="2" id="KW-1003">Cell membrane</keyword>
<gene>
    <name evidence="7" type="ORF">ACCI51_08675</name>
</gene>
<accession>A0ABV4NNP6</accession>
<feature type="transmembrane region" description="Helical" evidence="6">
    <location>
        <begin position="55"/>
        <end position="80"/>
    </location>
</feature>
<comment type="caution">
    <text evidence="7">The sequence shown here is derived from an EMBL/GenBank/DDBJ whole genome shotgun (WGS) entry which is preliminary data.</text>
</comment>
<evidence type="ECO:0000256" key="4">
    <source>
        <dbReference type="ARBA" id="ARBA00022989"/>
    </source>
</evidence>
<feature type="transmembrane region" description="Helical" evidence="6">
    <location>
        <begin position="261"/>
        <end position="285"/>
    </location>
</feature>
<evidence type="ECO:0000313" key="7">
    <source>
        <dbReference type="EMBL" id="MFA0790621.1"/>
    </source>
</evidence>
<keyword evidence="3 6" id="KW-0812">Transmembrane</keyword>
<evidence type="ECO:0000256" key="2">
    <source>
        <dbReference type="ARBA" id="ARBA00022475"/>
    </source>
</evidence>
<proteinExistence type="predicted"/>
<feature type="transmembrane region" description="Helical" evidence="6">
    <location>
        <begin position="192"/>
        <end position="212"/>
    </location>
</feature>
<dbReference type="PANTHER" id="PTHR30250">
    <property type="entry name" value="PST FAMILY PREDICTED COLANIC ACID TRANSPORTER"/>
    <property type="match status" value="1"/>
</dbReference>
<dbReference type="EMBL" id="JBGMEL010000007">
    <property type="protein sequence ID" value="MFA0790621.1"/>
    <property type="molecule type" value="Genomic_DNA"/>
</dbReference>
<feature type="transmembrane region" description="Helical" evidence="6">
    <location>
        <begin position="394"/>
        <end position="414"/>
    </location>
</feature>
<name>A0ABV4NNP6_9GAMM</name>
<sequence>MRHLELTIKDMRRAVSSSPIALSTLKTSSVYFFRFGVQAALLILVGKLLGPNQFAFFAAVSAGALILGSCSNLGLNLFLLKEISSSKSQQVILSYAIPTILTIGTISLVIFTFSIQAIFSIPISNVGAIISIGLTEIIIIPILSLMSALHLAARSAWLSQLILFTPNLFRLALLFCTIAFTSSINVYDYFNLSLLAGILALIASNKTLSYFWPPVNTWRLIKIKNLKDSLGFGAVNLTSLATNEIDKTIIIKLIPSFSAGLYIVTMRILGAFSLPVVALLVSSLPNLFKNNHEKTHLILWIFFATAAYGILASLLLWMSTSIIEKAFGYQFYGLGNVLSQAYLIIPGLALKIAASNIFMTQRGPWHRIIYELVNIFLLTVLLLILTHTSGLEGAILAVFCTEWLLAASGWILIFSGKEKEKNV</sequence>
<evidence type="ECO:0000256" key="6">
    <source>
        <dbReference type="SAM" id="Phobius"/>
    </source>
</evidence>
<evidence type="ECO:0000256" key="5">
    <source>
        <dbReference type="ARBA" id="ARBA00023136"/>
    </source>
</evidence>
<feature type="transmembrane region" description="Helical" evidence="6">
    <location>
        <begin position="125"/>
        <end position="149"/>
    </location>
</feature>
<feature type="transmembrane region" description="Helical" evidence="6">
    <location>
        <begin position="161"/>
        <end position="180"/>
    </location>
</feature>
<feature type="transmembrane region" description="Helical" evidence="6">
    <location>
        <begin position="297"/>
        <end position="317"/>
    </location>
</feature>
<protein>
    <submittedName>
        <fullName evidence="7">Lipopolysaccharide biosynthesis protein</fullName>
    </submittedName>
</protein>
<feature type="transmembrane region" description="Helical" evidence="6">
    <location>
        <begin position="92"/>
        <end position="119"/>
    </location>
</feature>
<evidence type="ECO:0000313" key="8">
    <source>
        <dbReference type="Proteomes" id="UP001569414"/>
    </source>
</evidence>
<keyword evidence="4 6" id="KW-1133">Transmembrane helix</keyword>
<evidence type="ECO:0000256" key="3">
    <source>
        <dbReference type="ARBA" id="ARBA00022692"/>
    </source>
</evidence>
<feature type="transmembrane region" description="Helical" evidence="6">
    <location>
        <begin position="31"/>
        <end position="49"/>
    </location>
</feature>
<feature type="transmembrane region" description="Helical" evidence="6">
    <location>
        <begin position="368"/>
        <end position="388"/>
    </location>
</feature>
<dbReference type="RefSeq" id="WP_371843303.1">
    <property type="nucleotide sequence ID" value="NZ_JBGMEL010000007.1"/>
</dbReference>
<organism evidence="7 8">
    <name type="scientific">Microbulbifer echini</name>
    <dbReference type="NCBI Taxonomy" id="1529067"/>
    <lineage>
        <taxon>Bacteria</taxon>
        <taxon>Pseudomonadati</taxon>
        <taxon>Pseudomonadota</taxon>
        <taxon>Gammaproteobacteria</taxon>
        <taxon>Cellvibrionales</taxon>
        <taxon>Microbulbiferaceae</taxon>
        <taxon>Microbulbifer</taxon>
    </lineage>
</organism>
<keyword evidence="5 6" id="KW-0472">Membrane</keyword>
<dbReference type="Proteomes" id="UP001569414">
    <property type="component" value="Unassembled WGS sequence"/>
</dbReference>
<evidence type="ECO:0000256" key="1">
    <source>
        <dbReference type="ARBA" id="ARBA00004651"/>
    </source>
</evidence>
<comment type="subcellular location">
    <subcellularLocation>
        <location evidence="1">Cell membrane</location>
        <topology evidence="1">Multi-pass membrane protein</topology>
    </subcellularLocation>
</comment>
<dbReference type="PANTHER" id="PTHR30250:SF11">
    <property type="entry name" value="O-ANTIGEN TRANSPORTER-RELATED"/>
    <property type="match status" value="1"/>
</dbReference>
<dbReference type="InterPro" id="IPR050833">
    <property type="entry name" value="Poly_Biosynth_Transport"/>
</dbReference>
<keyword evidence="8" id="KW-1185">Reference proteome</keyword>